<evidence type="ECO:0000259" key="4">
    <source>
        <dbReference type="Pfam" id="PF03067"/>
    </source>
</evidence>
<dbReference type="EMBL" id="BAAAID010000012">
    <property type="protein sequence ID" value="GAA0925846.1"/>
    <property type="molecule type" value="Genomic_DNA"/>
</dbReference>
<proteinExistence type="predicted"/>
<evidence type="ECO:0000256" key="1">
    <source>
        <dbReference type="ARBA" id="ARBA00022729"/>
    </source>
</evidence>
<evidence type="ECO:0000313" key="5">
    <source>
        <dbReference type="EMBL" id="GAA0925846.1"/>
    </source>
</evidence>
<keyword evidence="3" id="KW-1133">Transmembrane helix</keyword>
<dbReference type="Pfam" id="PF03067">
    <property type="entry name" value="LPMO_10"/>
    <property type="match status" value="1"/>
</dbReference>
<dbReference type="PANTHER" id="PTHR34823:SF1">
    <property type="entry name" value="CHITIN-BINDING TYPE-4 DOMAIN-CONTAINING PROTEIN"/>
    <property type="match status" value="1"/>
</dbReference>
<dbReference type="Gene3D" id="2.70.50.50">
    <property type="entry name" value="chitin-binding protein cbp21"/>
    <property type="match status" value="1"/>
</dbReference>
<comment type="caution">
    <text evidence="5">The sequence shown here is derived from an EMBL/GenBank/DDBJ whole genome shotgun (WGS) entry which is preliminary data.</text>
</comment>
<dbReference type="InterPro" id="IPR051024">
    <property type="entry name" value="GlcNAc_Chitin_IntDeg"/>
</dbReference>
<feature type="compositionally biased region" description="Low complexity" evidence="2">
    <location>
        <begin position="296"/>
        <end position="305"/>
    </location>
</feature>
<keyword evidence="3" id="KW-0812">Transmembrane</keyword>
<dbReference type="InterPro" id="IPR014756">
    <property type="entry name" value="Ig_E-set"/>
</dbReference>
<evidence type="ECO:0000313" key="6">
    <source>
        <dbReference type="Proteomes" id="UP001500418"/>
    </source>
</evidence>
<dbReference type="CDD" id="cd21177">
    <property type="entry name" value="LPMO_AA10"/>
    <property type="match status" value="1"/>
</dbReference>
<evidence type="ECO:0000256" key="3">
    <source>
        <dbReference type="SAM" id="Phobius"/>
    </source>
</evidence>
<keyword evidence="6" id="KW-1185">Reference proteome</keyword>
<keyword evidence="3" id="KW-0472">Membrane</keyword>
<feature type="region of interest" description="Disordered" evidence="2">
    <location>
        <begin position="1"/>
        <end position="35"/>
    </location>
</feature>
<feature type="domain" description="Chitin-binding type-4" evidence="4">
    <location>
        <begin position="62"/>
        <end position="238"/>
    </location>
</feature>
<protein>
    <submittedName>
        <fullName evidence="5">Carbohydrate-binding protein CbpC</fullName>
    </submittedName>
</protein>
<organism evidence="5 6">
    <name type="scientific">Streptomyces rhizosphaericus</name>
    <dbReference type="NCBI Taxonomy" id="114699"/>
    <lineage>
        <taxon>Bacteria</taxon>
        <taxon>Bacillati</taxon>
        <taxon>Actinomycetota</taxon>
        <taxon>Actinomycetes</taxon>
        <taxon>Kitasatosporales</taxon>
        <taxon>Streptomycetaceae</taxon>
        <taxon>Streptomyces</taxon>
        <taxon>Streptomyces violaceusniger group</taxon>
    </lineage>
</organism>
<sequence length="389" mass="39515">MGGASVLRVTPHPANTARHPPPKESPTMTARATASRRTARIAVLGMVPLALTALSADPASAHGSMTDPVSRVSACFAEGPESPDSAACKAAVAAGGTQALYDWNEVNIPDAAGRHKQIIPDGKLCSAGRDKYKGLDVPRADWPATAMTAGEHTFAYRATAPHRGSFELYITKDGYDPTKPLTWADLEAEPFAKVTDPTLKDGSYVFSGKVPSKSGRHLIYSVWQRSDSPEAFYTCSDVTFDGGAAAGKGAGTKAGSAPTATAPDDAQIAAGAEKSTVDHHGHGGDGGAEANHQPKAAEAAEAAEAADGKGTEGNHPEAKSAEVLAASTGPEGAQSAQDGSAADGQHLAETGGDGSTGPMAIGGAAVLATGAAVLFAVANRRKTVRRSRG</sequence>
<evidence type="ECO:0000256" key="2">
    <source>
        <dbReference type="SAM" id="MobiDB-lite"/>
    </source>
</evidence>
<dbReference type="PANTHER" id="PTHR34823">
    <property type="entry name" value="GLCNAC-BINDING PROTEIN A"/>
    <property type="match status" value="1"/>
</dbReference>
<keyword evidence="1" id="KW-0732">Signal</keyword>
<feature type="region of interest" description="Disordered" evidence="2">
    <location>
        <begin position="272"/>
        <end position="356"/>
    </location>
</feature>
<accession>A0ABP3ZQU5</accession>
<dbReference type="InterPro" id="IPR004302">
    <property type="entry name" value="Cellulose/chitin-bd_N"/>
</dbReference>
<name>A0ABP3ZQU5_9ACTN</name>
<dbReference type="Proteomes" id="UP001500418">
    <property type="component" value="Unassembled WGS sequence"/>
</dbReference>
<feature type="compositionally biased region" description="Basic and acidic residues" evidence="2">
    <location>
        <begin position="306"/>
        <end position="320"/>
    </location>
</feature>
<dbReference type="SUPFAM" id="SSF81296">
    <property type="entry name" value="E set domains"/>
    <property type="match status" value="1"/>
</dbReference>
<reference evidence="6" key="1">
    <citation type="journal article" date="2019" name="Int. J. Syst. Evol. Microbiol.">
        <title>The Global Catalogue of Microorganisms (GCM) 10K type strain sequencing project: providing services to taxonomists for standard genome sequencing and annotation.</title>
        <authorList>
            <consortium name="The Broad Institute Genomics Platform"/>
            <consortium name="The Broad Institute Genome Sequencing Center for Infectious Disease"/>
            <person name="Wu L."/>
            <person name="Ma J."/>
        </authorList>
    </citation>
    <scope>NUCLEOTIDE SEQUENCE [LARGE SCALE GENOMIC DNA]</scope>
    <source>
        <strain evidence="6">JCM 11444</strain>
    </source>
</reference>
<feature type="transmembrane region" description="Helical" evidence="3">
    <location>
        <begin position="359"/>
        <end position="378"/>
    </location>
</feature>
<gene>
    <name evidence="5" type="primary">cbcC</name>
    <name evidence="5" type="ORF">GCM10009575_024610</name>
</gene>